<protein>
    <submittedName>
        <fullName evidence="1">Uncharacterized protein</fullName>
    </submittedName>
</protein>
<proteinExistence type="predicted"/>
<evidence type="ECO:0000313" key="2">
    <source>
        <dbReference type="Proteomes" id="UP000325395"/>
    </source>
</evidence>
<reference evidence="1 2" key="1">
    <citation type="submission" date="2019-04" db="EMBL/GenBank/DDBJ databases">
        <authorList>
            <consortium name="DOE Joint Genome Institute"/>
            <person name="Mondo S."/>
            <person name="Kjaerbolling I."/>
            <person name="Vesth T."/>
            <person name="Frisvad J.C."/>
            <person name="Nybo J.L."/>
            <person name="Theobald S."/>
            <person name="Kildgaard S."/>
            <person name="Isbrandt T."/>
            <person name="Kuo A."/>
            <person name="Sato A."/>
            <person name="Lyhne E.K."/>
            <person name="Kogle M.E."/>
            <person name="Wiebenga A."/>
            <person name="Kun R.S."/>
            <person name="Lubbers R.J."/>
            <person name="Makela M.R."/>
            <person name="Barry K."/>
            <person name="Chovatia M."/>
            <person name="Clum A."/>
            <person name="Daum C."/>
            <person name="Haridas S."/>
            <person name="He G."/>
            <person name="LaButti K."/>
            <person name="Lipzen A."/>
            <person name="Riley R."/>
            <person name="Salamov A."/>
            <person name="Simmons B.A."/>
            <person name="Magnuson J.K."/>
            <person name="Henrissat B."/>
            <person name="Mortensen U.H."/>
            <person name="Larsen T.O."/>
            <person name="Devries R.P."/>
            <person name="Grigoriev I.V."/>
            <person name="Machida M."/>
            <person name="Baker S.E."/>
            <person name="Andersen M.R."/>
            <person name="Cantor M.N."/>
            <person name="Hua S.X."/>
        </authorList>
    </citation>
    <scope>NUCLEOTIDE SEQUENCE [LARGE SCALE GENOMIC DNA]</scope>
    <source>
        <strain evidence="1 2">CBS 117616</strain>
    </source>
</reference>
<evidence type="ECO:0000313" key="1">
    <source>
        <dbReference type="EMBL" id="KAE8420948.1"/>
    </source>
</evidence>
<sequence length="74" mass="8009">MMLGSISSRSRMSSRLQFFTAASITEIPPTALSSFTLAPSCSSIFTIVRWFCSAADCNAVRPPSQYGRALIFAP</sequence>
<gene>
    <name evidence="1" type="ORF">BDV36DRAFT_248860</name>
</gene>
<name>A0ABQ6WWF8_9EURO</name>
<accession>A0ABQ6WWF8</accession>
<keyword evidence="2" id="KW-1185">Reference proteome</keyword>
<organism evidence="1 2">
    <name type="scientific">Aspergillus pseudocaelatus</name>
    <dbReference type="NCBI Taxonomy" id="1825620"/>
    <lineage>
        <taxon>Eukaryota</taxon>
        <taxon>Fungi</taxon>
        <taxon>Dikarya</taxon>
        <taxon>Ascomycota</taxon>
        <taxon>Pezizomycotina</taxon>
        <taxon>Eurotiomycetes</taxon>
        <taxon>Eurotiomycetidae</taxon>
        <taxon>Eurotiales</taxon>
        <taxon>Aspergillaceae</taxon>
        <taxon>Aspergillus</taxon>
        <taxon>Aspergillus subgen. Circumdati</taxon>
    </lineage>
</organism>
<dbReference type="EMBL" id="ML735705">
    <property type="protein sequence ID" value="KAE8420948.1"/>
    <property type="molecule type" value="Genomic_DNA"/>
</dbReference>
<dbReference type="Proteomes" id="UP000325395">
    <property type="component" value="Unassembled WGS sequence"/>
</dbReference>